<gene>
    <name evidence="1" type="ORF">INS88_04765</name>
</gene>
<keyword evidence="2" id="KW-1185">Reference proteome</keyword>
<sequence length="382" mass="40263">MKRVVVSLAVLLLAGCGASDAIWSVPLSLGSLYQQVSVLSIAETDDLVVVPVGQTLHGFAPSSGKEAWTLTLADDVTSCEPIGANVLCQLATRASVVVDKAGTSEARSGLVLEGRIGDKLYFSRAGSEGVELIEEDASASLAQVGTSDVVLARFDGRSSYLVDGTRVESVAGNYPEPLARLLDGGVIQLNSPWLNPPGIARVAQPLKDGFVVVEPGQPEPNARPTKVSVFDGAGEQTAQVDVTPMLHLTINPRWTRQNVAEILERAQTIETGHAFVFPSGQVEGFDEILTDSVAPSFANVKGLRTAAGKSLDITPVRPESVAFFVGDYPFVSVRGRSQDGVVATTFNLASGKKVSEDVTCQWSAAGAYCFGPDKLEKVAFAD</sequence>
<dbReference type="PROSITE" id="PS51257">
    <property type="entry name" value="PROKAR_LIPOPROTEIN"/>
    <property type="match status" value="1"/>
</dbReference>
<evidence type="ECO:0000313" key="1">
    <source>
        <dbReference type="EMBL" id="QOR46505.1"/>
    </source>
</evidence>
<evidence type="ECO:0008006" key="3">
    <source>
        <dbReference type="Google" id="ProtNLM"/>
    </source>
</evidence>
<reference evidence="1 2" key="1">
    <citation type="submission" date="2020-10" db="EMBL/GenBank/DDBJ databases">
        <title>Trueperella pecoris sp. nov. isolated from bovine and porcine specimens.</title>
        <authorList>
            <person name="Schoenecker L."/>
            <person name="Schnydrig P."/>
            <person name="Brodard I."/>
            <person name="Thomann A."/>
            <person name="Hemphill A."/>
            <person name="Rodriguez-Campos S."/>
            <person name="Perreten V."/>
            <person name="Jores J."/>
            <person name="Kittl S."/>
        </authorList>
    </citation>
    <scope>NUCLEOTIDE SEQUENCE [LARGE SCALE GENOMIC DNA]</scope>
    <source>
        <strain evidence="1 2">15A0121</strain>
    </source>
</reference>
<organism evidence="1 2">
    <name type="scientific">Trueperella pecoris</name>
    <dbReference type="NCBI Taxonomy" id="2733571"/>
    <lineage>
        <taxon>Bacteria</taxon>
        <taxon>Bacillati</taxon>
        <taxon>Actinomycetota</taxon>
        <taxon>Actinomycetes</taxon>
        <taxon>Actinomycetales</taxon>
        <taxon>Actinomycetaceae</taxon>
        <taxon>Trueperella</taxon>
    </lineage>
</organism>
<protein>
    <recommendedName>
        <fullName evidence="3">Lipoprotein</fullName>
    </recommendedName>
</protein>
<proteinExistence type="predicted"/>
<dbReference type="RefSeq" id="WP_197551696.1">
    <property type="nucleotide sequence ID" value="NZ_CP063213.1"/>
</dbReference>
<name>A0A7M1QYY0_9ACTO</name>
<evidence type="ECO:0000313" key="2">
    <source>
        <dbReference type="Proteomes" id="UP000595053"/>
    </source>
</evidence>
<accession>A0A7M1QYY0</accession>
<dbReference type="EMBL" id="CP063213">
    <property type="protein sequence ID" value="QOR46505.1"/>
    <property type="molecule type" value="Genomic_DNA"/>
</dbReference>
<dbReference type="Proteomes" id="UP000595053">
    <property type="component" value="Chromosome"/>
</dbReference>
<dbReference type="AlphaFoldDB" id="A0A7M1QYY0"/>